<dbReference type="Gene3D" id="3.10.290.30">
    <property type="entry name" value="MM3350-like"/>
    <property type="match status" value="1"/>
</dbReference>
<dbReference type="EMBL" id="HF935497">
    <property type="protein sequence ID" value="CCX30854.1"/>
    <property type="molecule type" value="Genomic_DNA"/>
</dbReference>
<name>U4LFI5_PYROM</name>
<proteinExistence type="predicted"/>
<evidence type="ECO:0000313" key="2">
    <source>
        <dbReference type="Proteomes" id="UP000018144"/>
    </source>
</evidence>
<dbReference type="InterPro" id="IPR024047">
    <property type="entry name" value="MM3350-like_sf"/>
</dbReference>
<gene>
    <name evidence="1" type="ORF">PCON_09455</name>
</gene>
<dbReference type="AlphaFoldDB" id="U4LFI5"/>
<dbReference type="Proteomes" id="UP000018144">
    <property type="component" value="Unassembled WGS sequence"/>
</dbReference>
<protein>
    <submittedName>
        <fullName evidence="1">Uncharacterized protein</fullName>
    </submittedName>
</protein>
<accession>U4LFI5</accession>
<keyword evidence="2" id="KW-1185">Reference proteome</keyword>
<dbReference type="SUPFAM" id="SSF159941">
    <property type="entry name" value="MM3350-like"/>
    <property type="match status" value="1"/>
</dbReference>
<reference evidence="1 2" key="1">
    <citation type="journal article" date="2013" name="PLoS Genet.">
        <title>The genome and development-dependent transcriptomes of Pyronema confluens: a window into fungal evolution.</title>
        <authorList>
            <person name="Traeger S."/>
            <person name="Altegoer F."/>
            <person name="Freitag M."/>
            <person name="Gabaldon T."/>
            <person name="Kempken F."/>
            <person name="Kumar A."/>
            <person name="Marcet-Houben M."/>
            <person name="Poggeler S."/>
            <person name="Stajich J.E."/>
            <person name="Nowrousian M."/>
        </authorList>
    </citation>
    <scope>NUCLEOTIDE SEQUENCE [LARGE SCALE GENOMIC DNA]</scope>
    <source>
        <strain evidence="2">CBS 100304</strain>
        <tissue evidence="1">Vegetative mycelium</tissue>
    </source>
</reference>
<sequence length="111" mass="13002">MYRKMGRVRTKIKYENKICLRDIFESEKYRNKPVEYEYDFGIGYTMQIECVEHQAVEDPESIVLLGGQGGKCGWWEDCGKPSTRSDAITWDKAKVREELDGVEIELLEDEQ</sequence>
<evidence type="ECO:0000313" key="1">
    <source>
        <dbReference type="EMBL" id="CCX30854.1"/>
    </source>
</evidence>
<organism evidence="1 2">
    <name type="scientific">Pyronema omphalodes (strain CBS 100304)</name>
    <name type="common">Pyronema confluens</name>
    <dbReference type="NCBI Taxonomy" id="1076935"/>
    <lineage>
        <taxon>Eukaryota</taxon>
        <taxon>Fungi</taxon>
        <taxon>Dikarya</taxon>
        <taxon>Ascomycota</taxon>
        <taxon>Pezizomycotina</taxon>
        <taxon>Pezizomycetes</taxon>
        <taxon>Pezizales</taxon>
        <taxon>Pyronemataceae</taxon>
        <taxon>Pyronema</taxon>
    </lineage>
</organism>